<dbReference type="InterPro" id="IPR036291">
    <property type="entry name" value="NAD(P)-bd_dom_sf"/>
</dbReference>
<dbReference type="EMBL" id="JADIKC010000001">
    <property type="protein sequence ID" value="MBM7119845.1"/>
    <property type="molecule type" value="Genomic_DNA"/>
</dbReference>
<protein>
    <submittedName>
        <fullName evidence="2">NAD(P)H-binding protein</fullName>
    </submittedName>
</protein>
<dbReference type="Gene3D" id="3.40.50.720">
    <property type="entry name" value="NAD(P)-binding Rossmann-like Domain"/>
    <property type="match status" value="1"/>
</dbReference>
<dbReference type="RefSeq" id="WP_204634307.1">
    <property type="nucleotide sequence ID" value="NZ_JADIKC010000001.1"/>
</dbReference>
<dbReference type="PANTHER" id="PTHR43355">
    <property type="entry name" value="FLAVIN REDUCTASE (NADPH)"/>
    <property type="match status" value="1"/>
</dbReference>
<dbReference type="SUPFAM" id="SSF51735">
    <property type="entry name" value="NAD(P)-binding Rossmann-fold domains"/>
    <property type="match status" value="1"/>
</dbReference>
<comment type="caution">
    <text evidence="2">The sequence shown here is derived from an EMBL/GenBank/DDBJ whole genome shotgun (WGS) entry which is preliminary data.</text>
</comment>
<keyword evidence="3" id="KW-1185">Reference proteome</keyword>
<dbReference type="PANTHER" id="PTHR43355:SF2">
    <property type="entry name" value="FLAVIN REDUCTASE (NADPH)"/>
    <property type="match status" value="1"/>
</dbReference>
<proteinExistence type="predicted"/>
<dbReference type="Proteomes" id="UP001430065">
    <property type="component" value="Unassembled WGS sequence"/>
</dbReference>
<name>A0ABS2JNQ4_9GAMM</name>
<reference evidence="2 3" key="1">
    <citation type="submission" date="2020-10" db="EMBL/GenBank/DDBJ databases">
        <title>Phylogeny of dyella-like bacteria.</title>
        <authorList>
            <person name="Fu J."/>
        </authorList>
    </citation>
    <scope>NUCLEOTIDE SEQUENCE [LARGE SCALE GENOMIC DNA]</scope>
    <source>
        <strain evidence="2 3">THG-B117</strain>
    </source>
</reference>
<dbReference type="InterPro" id="IPR051606">
    <property type="entry name" value="Polyketide_Oxido-like"/>
</dbReference>
<sequence length="213" mass="22952">MKIALFGATGHVGRAILDEALARGDEVTAIVRDPARLDTTDPRIAVATGDIAHPESWLDAVRGCDVLVVSISARRDGSNDAVPALAATVLDYLPKAGVRRLVWVGGAASLETSPGVRVIDDPHFPEAWKAEAQGQIKALEVFRHGKSEVEWTYMSPAALLEDGPRTGKYRVGSDQLLVDADGKSRISVADYAVALLDRVEKNDARRQRITVAY</sequence>
<dbReference type="Pfam" id="PF13460">
    <property type="entry name" value="NAD_binding_10"/>
    <property type="match status" value="1"/>
</dbReference>
<feature type="domain" description="NAD(P)-binding" evidence="1">
    <location>
        <begin position="7"/>
        <end position="197"/>
    </location>
</feature>
<dbReference type="CDD" id="cd05244">
    <property type="entry name" value="BVR-B_like_SDR_a"/>
    <property type="match status" value="1"/>
</dbReference>
<evidence type="ECO:0000313" key="2">
    <source>
        <dbReference type="EMBL" id="MBM7119845.1"/>
    </source>
</evidence>
<accession>A0ABS2JNQ4</accession>
<organism evidence="2 3">
    <name type="scientific">Dyella kyungheensis</name>
    <dbReference type="NCBI Taxonomy" id="1242174"/>
    <lineage>
        <taxon>Bacteria</taxon>
        <taxon>Pseudomonadati</taxon>
        <taxon>Pseudomonadota</taxon>
        <taxon>Gammaproteobacteria</taxon>
        <taxon>Lysobacterales</taxon>
        <taxon>Rhodanobacteraceae</taxon>
        <taxon>Dyella</taxon>
    </lineage>
</organism>
<gene>
    <name evidence="2" type="ORF">ISP20_01620</name>
</gene>
<evidence type="ECO:0000313" key="3">
    <source>
        <dbReference type="Proteomes" id="UP001430065"/>
    </source>
</evidence>
<evidence type="ECO:0000259" key="1">
    <source>
        <dbReference type="Pfam" id="PF13460"/>
    </source>
</evidence>
<dbReference type="InterPro" id="IPR016040">
    <property type="entry name" value="NAD(P)-bd_dom"/>
</dbReference>